<keyword evidence="1" id="KW-0472">Membrane</keyword>
<feature type="transmembrane region" description="Helical" evidence="1">
    <location>
        <begin position="137"/>
        <end position="158"/>
    </location>
</feature>
<dbReference type="EMBL" id="CP046246">
    <property type="protein sequence ID" value="QGP75697.1"/>
    <property type="molecule type" value="Genomic_DNA"/>
</dbReference>
<dbReference type="RefSeq" id="WP_041591831.1">
    <property type="nucleotide sequence ID" value="NZ_BSYG01000057.1"/>
</dbReference>
<protein>
    <recommendedName>
        <fullName evidence="4">Glucosyltransferase</fullName>
    </recommendedName>
</protein>
<keyword evidence="1" id="KW-0812">Transmembrane</keyword>
<accession>A0AB37D1G2</accession>
<dbReference type="AlphaFoldDB" id="A0AB37D1G2"/>
<evidence type="ECO:0000256" key="1">
    <source>
        <dbReference type="SAM" id="Phobius"/>
    </source>
</evidence>
<evidence type="ECO:0008006" key="4">
    <source>
        <dbReference type="Google" id="ProtNLM"/>
    </source>
</evidence>
<proteinExistence type="predicted"/>
<name>A0AB37D1G2_TETHA</name>
<organism evidence="2 3">
    <name type="scientific">Tetragenococcus halophilus</name>
    <name type="common">Pediococcus halophilus</name>
    <dbReference type="NCBI Taxonomy" id="51669"/>
    <lineage>
        <taxon>Bacteria</taxon>
        <taxon>Bacillati</taxon>
        <taxon>Bacillota</taxon>
        <taxon>Bacilli</taxon>
        <taxon>Lactobacillales</taxon>
        <taxon>Enterococcaceae</taxon>
        <taxon>Tetragenococcus</taxon>
    </lineage>
</organism>
<feature type="transmembrane region" description="Helical" evidence="1">
    <location>
        <begin position="88"/>
        <end position="107"/>
    </location>
</feature>
<evidence type="ECO:0000313" key="3">
    <source>
        <dbReference type="Proteomes" id="UP000427886"/>
    </source>
</evidence>
<dbReference type="KEGG" id="tey:GLW17_01980"/>
<feature type="transmembrane region" description="Helical" evidence="1">
    <location>
        <begin position="187"/>
        <end position="203"/>
    </location>
</feature>
<feature type="transmembrane region" description="Helical" evidence="1">
    <location>
        <begin position="114"/>
        <end position="131"/>
    </location>
</feature>
<feature type="transmembrane region" description="Helical" evidence="1">
    <location>
        <begin position="165"/>
        <end position="181"/>
    </location>
</feature>
<keyword evidence="1" id="KW-1133">Transmembrane helix</keyword>
<feature type="transmembrane region" description="Helical" evidence="1">
    <location>
        <begin position="210"/>
        <end position="230"/>
    </location>
</feature>
<sequence>METTNNVGVGSRVTKERKKRIRKGAQSNFFTLLTIFIFYLVIAWLLILSGDDWAWGGDIGQARLDNHFDAYNGRYFGNIIEMIITRNLFARLLIYSIVNTGTVFLIREILNRKVAYVYCFLLILLLPVSFYSQTYGWLAGFANYNTSTFLFLLIIYLVQKNRDSIFLCVSILVLALLTQLFIENLTIASILIAGIGLITAIMLNEQILPYISWLAGAVVGAFIMFSNSAYHMENNMRGFSNADLHTFNSTLLTEWSELYVKQNALLLVLFSIAMYLLSKNKTLEKSLLFFIPSGYFMLRYLFNISWQQQPMVVLVFELLLIITFLGTLIVVISQSQIPFSSKRRSFSYIIISLLLIAPFLIVTPYGPRNILTSYVFLGLALFELLRYTKIDFTSRWSKKIALILVACLALFFLDLHGINKFEDSQRIAQLKQEVNSGEEEVELKRLPYEFIGHDLTPPDGSVQGDRQKMHHNISLDTRFNIVNYHDSSLDKLLENEQ</sequence>
<reference evidence="2 3" key="1">
    <citation type="submission" date="2019-11" db="EMBL/GenBank/DDBJ databases">
        <authorList>
            <person name="Kim E."/>
            <person name="Lee J."/>
            <person name="Jeon K."/>
            <person name="Lee Y."/>
        </authorList>
    </citation>
    <scope>NUCLEOTIDE SEQUENCE [LARGE SCALE GENOMIC DNA]</scope>
    <source>
        <strain evidence="2 3">YJ1</strain>
    </source>
</reference>
<feature type="transmembrane region" description="Helical" evidence="1">
    <location>
        <begin position="258"/>
        <end position="278"/>
    </location>
</feature>
<gene>
    <name evidence="2" type="ORF">GLW17_01980</name>
</gene>
<feature type="transmembrane region" description="Helical" evidence="1">
    <location>
        <begin position="312"/>
        <end position="333"/>
    </location>
</feature>
<feature type="transmembrane region" description="Helical" evidence="1">
    <location>
        <begin position="371"/>
        <end position="388"/>
    </location>
</feature>
<dbReference type="Proteomes" id="UP000427886">
    <property type="component" value="Chromosome"/>
</dbReference>
<evidence type="ECO:0000313" key="2">
    <source>
        <dbReference type="EMBL" id="QGP75697.1"/>
    </source>
</evidence>
<feature type="transmembrane region" description="Helical" evidence="1">
    <location>
        <begin position="345"/>
        <end position="365"/>
    </location>
</feature>
<feature type="transmembrane region" description="Helical" evidence="1">
    <location>
        <begin position="400"/>
        <end position="418"/>
    </location>
</feature>
<feature type="transmembrane region" description="Helical" evidence="1">
    <location>
        <begin position="27"/>
        <end position="47"/>
    </location>
</feature>
<feature type="transmembrane region" description="Helical" evidence="1">
    <location>
        <begin position="287"/>
        <end position="306"/>
    </location>
</feature>